<evidence type="ECO:0000313" key="1">
    <source>
        <dbReference type="EMBL" id="RIA85809.1"/>
    </source>
</evidence>
<proteinExistence type="predicted"/>
<organism evidence="1 2">
    <name type="scientific">Glomus cerebriforme</name>
    <dbReference type="NCBI Taxonomy" id="658196"/>
    <lineage>
        <taxon>Eukaryota</taxon>
        <taxon>Fungi</taxon>
        <taxon>Fungi incertae sedis</taxon>
        <taxon>Mucoromycota</taxon>
        <taxon>Glomeromycotina</taxon>
        <taxon>Glomeromycetes</taxon>
        <taxon>Glomerales</taxon>
        <taxon>Glomeraceae</taxon>
        <taxon>Glomus</taxon>
    </lineage>
</organism>
<comment type="caution">
    <text evidence="1">The sequence shown here is derived from an EMBL/GenBank/DDBJ whole genome shotgun (WGS) entry which is preliminary data.</text>
</comment>
<evidence type="ECO:0000313" key="2">
    <source>
        <dbReference type="Proteomes" id="UP000265703"/>
    </source>
</evidence>
<dbReference type="EMBL" id="QKYT01000403">
    <property type="protein sequence ID" value="RIA85809.1"/>
    <property type="molecule type" value="Genomic_DNA"/>
</dbReference>
<name>A0A397SLP1_9GLOM</name>
<sequence length="62" mass="7173">MQKTFFFTSKRLTENKLKSQNIFKQLTLPNNPFYSPNNILSEIGLFKSISTIPSIIDEPQHS</sequence>
<gene>
    <name evidence="1" type="ORF">C1645_781149</name>
</gene>
<reference evidence="1 2" key="1">
    <citation type="submission" date="2018-06" db="EMBL/GenBank/DDBJ databases">
        <title>Comparative genomics reveals the genomic features of Rhizophagus irregularis, R. cerebriforme, R. diaphanum and Gigaspora rosea, and their symbiotic lifestyle signature.</title>
        <authorList>
            <person name="Morin E."/>
            <person name="San Clemente H."/>
            <person name="Chen E.C.H."/>
            <person name="De La Providencia I."/>
            <person name="Hainaut M."/>
            <person name="Kuo A."/>
            <person name="Kohler A."/>
            <person name="Murat C."/>
            <person name="Tang N."/>
            <person name="Roy S."/>
            <person name="Loubradou J."/>
            <person name="Henrissat B."/>
            <person name="Grigoriev I.V."/>
            <person name="Corradi N."/>
            <person name="Roux C."/>
            <person name="Martin F.M."/>
        </authorList>
    </citation>
    <scope>NUCLEOTIDE SEQUENCE [LARGE SCALE GENOMIC DNA]</scope>
    <source>
        <strain evidence="1 2">DAOM 227022</strain>
    </source>
</reference>
<keyword evidence="2" id="KW-1185">Reference proteome</keyword>
<accession>A0A397SLP1</accession>
<dbReference type="Proteomes" id="UP000265703">
    <property type="component" value="Unassembled WGS sequence"/>
</dbReference>
<protein>
    <submittedName>
        <fullName evidence="1">Uncharacterized protein</fullName>
    </submittedName>
</protein>
<dbReference type="AlphaFoldDB" id="A0A397SLP1"/>